<protein>
    <recommendedName>
        <fullName evidence="3">Protein kinase domain-containing protein</fullName>
    </recommendedName>
</protein>
<reference evidence="1 2" key="1">
    <citation type="journal article" date="2020" name="Genome Biol. Evol.">
        <title>A new high-quality draft genome assembly of the Chinese cordyceps Ophiocordyceps sinensis.</title>
        <authorList>
            <person name="Shu R."/>
            <person name="Zhang J."/>
            <person name="Meng Q."/>
            <person name="Zhang H."/>
            <person name="Zhou G."/>
            <person name="Li M."/>
            <person name="Wu P."/>
            <person name="Zhao Y."/>
            <person name="Chen C."/>
            <person name="Qin Q."/>
        </authorList>
    </citation>
    <scope>NUCLEOTIDE SEQUENCE [LARGE SCALE GENOMIC DNA]</scope>
    <source>
        <strain evidence="1 2">IOZ07</strain>
    </source>
</reference>
<dbReference type="EMBL" id="JAAVMX010000001">
    <property type="protein sequence ID" value="KAF4513162.1"/>
    <property type="molecule type" value="Genomic_DNA"/>
</dbReference>
<evidence type="ECO:0000313" key="1">
    <source>
        <dbReference type="EMBL" id="KAF4513162.1"/>
    </source>
</evidence>
<dbReference type="Gene3D" id="3.30.200.20">
    <property type="entry name" value="Phosphorylase Kinase, domain 1"/>
    <property type="match status" value="1"/>
</dbReference>
<dbReference type="InterPro" id="IPR011009">
    <property type="entry name" value="Kinase-like_dom_sf"/>
</dbReference>
<gene>
    <name evidence="1" type="ORF">G6O67_000468</name>
</gene>
<sequence length="88" mass="10280">MRARTGATFLPIFRKRQDTHQYLHGFEELPAHEKIEEETVPNYKAERFYPVWLGDVLKLKYQVVAKLGFGTASTVWLCRHLQSDKTVS</sequence>
<accession>A0A8H4PZ48</accession>
<dbReference type="OrthoDB" id="5979581at2759"/>
<comment type="caution">
    <text evidence="1">The sequence shown here is derived from an EMBL/GenBank/DDBJ whole genome shotgun (WGS) entry which is preliminary data.</text>
</comment>
<name>A0A8H4PZ48_9HYPO</name>
<keyword evidence="2" id="KW-1185">Reference proteome</keyword>
<organism evidence="1 2">
    <name type="scientific">Ophiocordyceps sinensis</name>
    <dbReference type="NCBI Taxonomy" id="72228"/>
    <lineage>
        <taxon>Eukaryota</taxon>
        <taxon>Fungi</taxon>
        <taxon>Dikarya</taxon>
        <taxon>Ascomycota</taxon>
        <taxon>Pezizomycotina</taxon>
        <taxon>Sordariomycetes</taxon>
        <taxon>Hypocreomycetidae</taxon>
        <taxon>Hypocreales</taxon>
        <taxon>Ophiocordycipitaceae</taxon>
        <taxon>Ophiocordyceps</taxon>
    </lineage>
</organism>
<evidence type="ECO:0000313" key="2">
    <source>
        <dbReference type="Proteomes" id="UP000557566"/>
    </source>
</evidence>
<proteinExistence type="predicted"/>
<dbReference type="AlphaFoldDB" id="A0A8H4PZ48"/>
<dbReference type="Proteomes" id="UP000557566">
    <property type="component" value="Unassembled WGS sequence"/>
</dbReference>
<evidence type="ECO:0008006" key="3">
    <source>
        <dbReference type="Google" id="ProtNLM"/>
    </source>
</evidence>
<dbReference type="SUPFAM" id="SSF56112">
    <property type="entry name" value="Protein kinase-like (PK-like)"/>
    <property type="match status" value="1"/>
</dbReference>